<dbReference type="GeneID" id="106069845"/>
<evidence type="ECO:0000313" key="3">
    <source>
        <dbReference type="RefSeq" id="XP_055891655.1"/>
    </source>
</evidence>
<dbReference type="RefSeq" id="XP_013085059.2">
    <property type="nucleotide sequence ID" value="XM_013229605.2"/>
</dbReference>
<dbReference type="KEGG" id="bgt:106069845"/>
<dbReference type="AlphaFoldDB" id="A0A9W3AWQ7"/>
<name>A0A9W3AWQ7_BIOGL</name>
<accession>A0A9W3AWQ7</accession>
<protein>
    <submittedName>
        <fullName evidence="2 3">Uncharacterized protein LOC106069845 isoform X1</fullName>
    </submittedName>
</protein>
<proteinExistence type="predicted"/>
<reference evidence="2 3" key="1">
    <citation type="submission" date="2025-04" db="UniProtKB">
        <authorList>
            <consortium name="RefSeq"/>
        </authorList>
    </citation>
    <scope>IDENTIFICATION</scope>
</reference>
<dbReference type="RefSeq" id="XP_055891655.1">
    <property type="nucleotide sequence ID" value="XM_056035680.1"/>
</dbReference>
<dbReference type="Proteomes" id="UP001165740">
    <property type="component" value="Chromosome 7"/>
</dbReference>
<dbReference type="OrthoDB" id="10275642at2759"/>
<evidence type="ECO:0000313" key="2">
    <source>
        <dbReference type="RefSeq" id="XP_013085059.2"/>
    </source>
</evidence>
<sequence length="309" mass="35265">MHPVIQSKQTLVKLIAEYGCRHLDDGIMKELQGNADMAELTLLDLSPLNTKQLFIMFVVSQEKKEKFGEAIELLNSLHSQAKECDCLDIYLRFSLGLRIKDVINSVSMPVIKYNEKVHSLITEKYILPKEELKEIFSLKELHGFKNAMADIFDYFTNVRHNKREMKALKEHVCKDFTGSLVQVGRLLFERIQMKQPLSALEQLIQAGEVSSLFTEQEKHINHLIGKNTAVSDIVHILLTDLRNNSTTNDVQMMKKSIPIIPSSQLEVEEINMKTESVSNLETPSITQFAKPAEVKSCLVLLQRFASHRV</sequence>
<keyword evidence="1" id="KW-1185">Reference proteome</keyword>
<gene>
    <name evidence="2 3" type="primary">LOC106069845</name>
</gene>
<evidence type="ECO:0000313" key="1">
    <source>
        <dbReference type="Proteomes" id="UP001165740"/>
    </source>
</evidence>
<organism evidence="1 3">
    <name type="scientific">Biomphalaria glabrata</name>
    <name type="common">Bloodfluke planorb</name>
    <name type="synonym">Freshwater snail</name>
    <dbReference type="NCBI Taxonomy" id="6526"/>
    <lineage>
        <taxon>Eukaryota</taxon>
        <taxon>Metazoa</taxon>
        <taxon>Spiralia</taxon>
        <taxon>Lophotrochozoa</taxon>
        <taxon>Mollusca</taxon>
        <taxon>Gastropoda</taxon>
        <taxon>Heterobranchia</taxon>
        <taxon>Euthyneura</taxon>
        <taxon>Panpulmonata</taxon>
        <taxon>Hygrophila</taxon>
        <taxon>Lymnaeoidea</taxon>
        <taxon>Planorbidae</taxon>
        <taxon>Biomphalaria</taxon>
    </lineage>
</organism>